<dbReference type="Gene3D" id="3.30.2110.10">
    <property type="entry name" value="CbiD-like"/>
    <property type="match status" value="1"/>
</dbReference>
<dbReference type="UniPathway" id="UPA00148">
    <property type="reaction ID" value="UER00227"/>
</dbReference>
<dbReference type="Proteomes" id="UP000490060">
    <property type="component" value="Unassembled WGS sequence"/>
</dbReference>
<protein>
    <recommendedName>
        <fullName evidence="5">Cobalt-precorrin-5B C(1)-methyltransferase</fullName>
        <ecNumber evidence="5">2.1.1.195</ecNumber>
    </recommendedName>
    <alternativeName>
        <fullName evidence="5">Cobalt-precorrin-6A synthase</fullName>
    </alternativeName>
</protein>
<evidence type="ECO:0000256" key="3">
    <source>
        <dbReference type="ARBA" id="ARBA00022679"/>
    </source>
</evidence>
<dbReference type="HAMAP" id="MF_00787">
    <property type="entry name" value="CbiD"/>
    <property type="match status" value="1"/>
</dbReference>
<dbReference type="PIRSF" id="PIRSF026782">
    <property type="entry name" value="CbiD"/>
    <property type="match status" value="1"/>
</dbReference>
<dbReference type="AlphaFoldDB" id="A0A2I2LDQ6"/>
<dbReference type="PANTHER" id="PTHR35863:SF1">
    <property type="entry name" value="COBALT-PRECORRIN-5B C(1)-METHYLTRANSFERASE"/>
    <property type="match status" value="1"/>
</dbReference>
<evidence type="ECO:0000256" key="1">
    <source>
        <dbReference type="ARBA" id="ARBA00022573"/>
    </source>
</evidence>
<evidence type="ECO:0000313" key="7">
    <source>
        <dbReference type="Proteomes" id="UP000490060"/>
    </source>
</evidence>
<comment type="pathway">
    <text evidence="5">Cofactor biosynthesis; adenosylcobalamin biosynthesis; cob(II)yrinate a,c-diamide from sirohydrochlorin (anaerobic route): step 6/10.</text>
</comment>
<comment type="similarity">
    <text evidence="5">Belongs to the CbiD family.</text>
</comment>
<evidence type="ECO:0000256" key="5">
    <source>
        <dbReference type="HAMAP-Rule" id="MF_00787"/>
    </source>
</evidence>
<dbReference type="SUPFAM" id="SSF111342">
    <property type="entry name" value="CbiD-like"/>
    <property type="match status" value="1"/>
</dbReference>
<dbReference type="InterPro" id="IPR036074">
    <property type="entry name" value="CbiD_sf"/>
</dbReference>
<dbReference type="NCBIfam" id="NF000849">
    <property type="entry name" value="PRK00075.1-1"/>
    <property type="match status" value="1"/>
</dbReference>
<evidence type="ECO:0000256" key="2">
    <source>
        <dbReference type="ARBA" id="ARBA00022603"/>
    </source>
</evidence>
<proteinExistence type="inferred from homology"/>
<dbReference type="GO" id="GO:0019251">
    <property type="term" value="P:anaerobic cobalamin biosynthetic process"/>
    <property type="evidence" value="ECO:0007669"/>
    <property type="project" value="UniProtKB-UniRule"/>
</dbReference>
<dbReference type="NCBIfam" id="TIGR00312">
    <property type="entry name" value="cbiD"/>
    <property type="match status" value="1"/>
</dbReference>
<dbReference type="EMBL" id="OENE01000004">
    <property type="protein sequence ID" value="SOS58443.1"/>
    <property type="molecule type" value="Genomic_DNA"/>
</dbReference>
<keyword evidence="4 5" id="KW-0949">S-adenosyl-L-methionine</keyword>
<comment type="function">
    <text evidence="5">Catalyzes the methylation of C-1 in cobalt-precorrin-5B to form cobalt-precorrin-6A.</text>
</comment>
<dbReference type="GO" id="GO:0032259">
    <property type="term" value="P:methylation"/>
    <property type="evidence" value="ECO:0007669"/>
    <property type="project" value="UniProtKB-KW"/>
</dbReference>
<dbReference type="EC" id="2.1.1.195" evidence="5"/>
<comment type="catalytic activity">
    <reaction evidence="5">
        <text>Co-precorrin-5B + S-adenosyl-L-methionine = Co-precorrin-6A + S-adenosyl-L-homocysteine</text>
        <dbReference type="Rhea" id="RHEA:26285"/>
        <dbReference type="ChEBI" id="CHEBI:57856"/>
        <dbReference type="ChEBI" id="CHEBI:59789"/>
        <dbReference type="ChEBI" id="CHEBI:60063"/>
        <dbReference type="ChEBI" id="CHEBI:60064"/>
        <dbReference type="EC" id="2.1.1.195"/>
    </reaction>
</comment>
<dbReference type="GO" id="GO:0043780">
    <property type="term" value="F:cobalt-precorrin-5B C1-methyltransferase activity"/>
    <property type="evidence" value="ECO:0007669"/>
    <property type="project" value="RHEA"/>
</dbReference>
<gene>
    <name evidence="5 6" type="primary">cbiD</name>
    <name evidence="6" type="ORF">TNO010_120249</name>
</gene>
<name>A0A2I2LDQ6_9FLAO</name>
<keyword evidence="1 5" id="KW-0169">Cobalamin biosynthesis</keyword>
<dbReference type="PANTHER" id="PTHR35863">
    <property type="entry name" value="COBALT-PRECORRIN-5B C(1)-METHYLTRANSFERASE"/>
    <property type="match status" value="1"/>
</dbReference>
<accession>A0A2I2LDQ6</accession>
<organism evidence="6 7">
    <name type="scientific">Tenacibaculum finnmarkense genomovar ulcerans</name>
    <dbReference type="NCBI Taxonomy" id="2781388"/>
    <lineage>
        <taxon>Bacteria</taxon>
        <taxon>Pseudomonadati</taxon>
        <taxon>Bacteroidota</taxon>
        <taxon>Flavobacteriia</taxon>
        <taxon>Flavobacteriales</taxon>
        <taxon>Flavobacteriaceae</taxon>
        <taxon>Tenacibaculum</taxon>
        <taxon>Tenacibaculum finnmarkense</taxon>
    </lineage>
</organism>
<sequence>MSLRKIPKGPLRDGFTTGTCATASAKSGLMAIIDQKKNATVKVHLPIDKIIEIPIHHCEFTQDTAKCSVIKDAGDDPDVTNGAEIGCILKLTKQKGIQFFAGDGVGTVTLKGLELAIGEPAINPVPRKMISSAIQKLLHDYDLECGVSVTVYVTDGKKLAKRTLNERVGIMNGLSILGTTGIVKPYSSSSYIASIEQGIDVAIANNITELVINSGARSEKFLSDKFSHLPEYAFIHYGNWIGETLAKVNQCAIKKVSIGIMLGKAVKLAGGITDTHSCVSSWNKDFVVELAQQVGFYDADKIKELNMAGRLIELFEFEQNSPFFQLLLAHCYKHTHTKIKKVDLNIYLIHKDGTLIKYIKNTLKNDNSIFS</sequence>
<dbReference type="RefSeq" id="WP_172504904.1">
    <property type="nucleotide sequence ID" value="NZ_OENE01000004.1"/>
</dbReference>
<dbReference type="InterPro" id="IPR002748">
    <property type="entry name" value="CbiD"/>
</dbReference>
<keyword evidence="2 5" id="KW-0489">Methyltransferase</keyword>
<keyword evidence="3 5" id="KW-0808">Transferase</keyword>
<evidence type="ECO:0000256" key="4">
    <source>
        <dbReference type="ARBA" id="ARBA00022691"/>
    </source>
</evidence>
<evidence type="ECO:0000313" key="6">
    <source>
        <dbReference type="EMBL" id="SOS58443.1"/>
    </source>
</evidence>
<reference evidence="6 7" key="1">
    <citation type="submission" date="2017-11" db="EMBL/GenBank/DDBJ databases">
        <authorList>
            <person name="Duchaud E."/>
        </authorList>
    </citation>
    <scope>NUCLEOTIDE SEQUENCE [LARGE SCALE GENOMIC DNA]</scope>
    <source>
        <strain evidence="6 7">TNO010</strain>
    </source>
</reference>
<dbReference type="Pfam" id="PF01888">
    <property type="entry name" value="CbiD"/>
    <property type="match status" value="1"/>
</dbReference>